<gene>
    <name evidence="7" type="ORF">FYJ58_13270</name>
</gene>
<dbReference type="InterPro" id="IPR029070">
    <property type="entry name" value="Chitinase_insertion_sf"/>
</dbReference>
<dbReference type="Gene3D" id="3.10.50.10">
    <property type="match status" value="1"/>
</dbReference>
<dbReference type="GO" id="GO:0008061">
    <property type="term" value="F:chitin binding"/>
    <property type="evidence" value="ECO:0007669"/>
    <property type="project" value="InterPro"/>
</dbReference>
<keyword evidence="7" id="KW-0378">Hydrolase</keyword>
<dbReference type="GO" id="GO:0008843">
    <property type="term" value="F:endochitinase activity"/>
    <property type="evidence" value="ECO:0007669"/>
    <property type="project" value="UniProtKB-EC"/>
</dbReference>
<keyword evidence="3" id="KW-0624">Polysaccharide degradation</keyword>
<dbReference type="Gene3D" id="3.20.20.80">
    <property type="entry name" value="Glycosidases"/>
    <property type="match status" value="1"/>
</dbReference>
<sequence length="621" mass="67560">MRTNFKRNMTKAVAAAMAAAMLIGMAPAVPFHNVAKAESTSVVDYVTTGKLRNVMYYGDWSIWGGQGNFYPGGIPADQLTHLNFAFLDFDSNGNLIFCDKDAATGAPVGMPGVQWGGANAGILSAMQLLRAENPNLRIGVSLGGWSKSGDFSQVAASDSTRKAFVQNVLKFIKYTNMDFVDLDWEYPGEHQYRDPDLVDNRRDEGTTHASAADKANYIALLQEFRNQLDAQGKELNKTYELTVALPAPKAKLNDGIDIPKLFELVDFANIMTYDMRGAWDETSGHQTGLYTNPNDPLKDAGLSVDDSVQYLLANGAPSDKIVIGSAFYTRGWEKVTGGADASLPGLFGTAEQVNKDGDRSPSRGALNEAPIKDGEGGRCGGVWGYGSIDKLKAAYPGLKEYWDDTAKAPYLYNAETGAFFTYDNQRSIREKANYVKSHNLGGIISWMASQDKQTSTGKRDELTRTIKEALFGSAPLQQYKISNAPIEVDVKVDTYQEAWSNAKGYTITIKNTAKKVESGETLSLVETAGKTIKMPKLYIKTKNNQTFTSGGYGSGQVTNKEGVCIVDLATVYDNMQVNPGGTITFQLKSSADTISIDDIDSIELSQRITASGVEISKQVVY</sequence>
<evidence type="ECO:0000256" key="4">
    <source>
        <dbReference type="SAM" id="MobiDB-lite"/>
    </source>
</evidence>
<evidence type="ECO:0000256" key="1">
    <source>
        <dbReference type="ARBA" id="ARBA00000822"/>
    </source>
</evidence>
<protein>
    <recommendedName>
        <fullName evidence="2">chitinase</fullName>
        <ecNumber evidence="2">3.2.1.14</ecNumber>
    </recommendedName>
</protein>
<dbReference type="InterPro" id="IPR001223">
    <property type="entry name" value="Glyco_hydro18_cat"/>
</dbReference>
<reference evidence="7 8" key="1">
    <citation type="submission" date="2019-08" db="EMBL/GenBank/DDBJ databases">
        <title>In-depth cultivation of the pig gut microbiome towards novel bacterial diversity and tailored functional studies.</title>
        <authorList>
            <person name="Wylensek D."/>
            <person name="Hitch T.C.A."/>
            <person name="Clavel T."/>
        </authorList>
    </citation>
    <scope>NUCLEOTIDE SEQUENCE [LARGE SCALE GENOMIC DNA]</scope>
    <source>
        <strain evidence="7 8">WCA-693-APC-MOT-I</strain>
    </source>
</reference>
<dbReference type="SUPFAM" id="SSF54556">
    <property type="entry name" value="Chitinase insertion domain"/>
    <property type="match status" value="1"/>
</dbReference>
<dbReference type="EMBL" id="VUMT01000031">
    <property type="protein sequence ID" value="MSS64827.1"/>
    <property type="molecule type" value="Genomic_DNA"/>
</dbReference>
<dbReference type="PANTHER" id="PTHR11177:SF317">
    <property type="entry name" value="CHITINASE 12-RELATED"/>
    <property type="match status" value="1"/>
</dbReference>
<feature type="signal peptide" evidence="5">
    <location>
        <begin position="1"/>
        <end position="28"/>
    </location>
</feature>
<feature type="domain" description="GH18" evidence="6">
    <location>
        <begin position="51"/>
        <end position="473"/>
    </location>
</feature>
<dbReference type="SUPFAM" id="SSF51445">
    <property type="entry name" value="(Trans)glycosidases"/>
    <property type="match status" value="1"/>
</dbReference>
<dbReference type="InterPro" id="IPR011583">
    <property type="entry name" value="Chitinase_II/V-like_cat"/>
</dbReference>
<keyword evidence="8" id="KW-1185">Reference proteome</keyword>
<evidence type="ECO:0000313" key="8">
    <source>
        <dbReference type="Proteomes" id="UP000482209"/>
    </source>
</evidence>
<keyword evidence="5" id="KW-0732">Signal</keyword>
<comment type="catalytic activity">
    <reaction evidence="1">
        <text>Random endo-hydrolysis of N-acetyl-beta-D-glucosaminide (1-&gt;4)-beta-linkages in chitin and chitodextrins.</text>
        <dbReference type="EC" id="3.2.1.14"/>
    </reaction>
</comment>
<dbReference type="CDD" id="cd20174">
    <property type="entry name" value="GH18_LinChi78-like_UFR"/>
    <property type="match status" value="1"/>
</dbReference>
<dbReference type="InterPro" id="IPR017853">
    <property type="entry name" value="GH"/>
</dbReference>
<evidence type="ECO:0000259" key="6">
    <source>
        <dbReference type="PROSITE" id="PS51910"/>
    </source>
</evidence>
<name>A0A6L5Y1U7_9FIRM</name>
<dbReference type="RefSeq" id="WP_154520212.1">
    <property type="nucleotide sequence ID" value="NZ_VUMT01000031.1"/>
</dbReference>
<feature type="region of interest" description="Disordered" evidence="4">
    <location>
        <begin position="353"/>
        <end position="372"/>
    </location>
</feature>
<dbReference type="PROSITE" id="PS51910">
    <property type="entry name" value="GH18_2"/>
    <property type="match status" value="1"/>
</dbReference>
<evidence type="ECO:0000256" key="2">
    <source>
        <dbReference type="ARBA" id="ARBA00012729"/>
    </source>
</evidence>
<dbReference type="GO" id="GO:0006032">
    <property type="term" value="P:chitin catabolic process"/>
    <property type="evidence" value="ECO:0007669"/>
    <property type="project" value="UniProtKB-KW"/>
</dbReference>
<dbReference type="AlphaFoldDB" id="A0A6L5Y1U7"/>
<dbReference type="GO" id="GO:0005975">
    <property type="term" value="P:carbohydrate metabolic process"/>
    <property type="evidence" value="ECO:0007669"/>
    <property type="project" value="InterPro"/>
</dbReference>
<accession>A0A6L5Y1U7</accession>
<dbReference type="EC" id="3.2.1.14" evidence="2"/>
<dbReference type="Proteomes" id="UP000482209">
    <property type="component" value="Unassembled WGS sequence"/>
</dbReference>
<dbReference type="SMART" id="SM00636">
    <property type="entry name" value="Glyco_18"/>
    <property type="match status" value="1"/>
</dbReference>
<dbReference type="PANTHER" id="PTHR11177">
    <property type="entry name" value="CHITINASE"/>
    <property type="match status" value="1"/>
</dbReference>
<feature type="chain" id="PRO_5038796608" description="chitinase" evidence="5">
    <location>
        <begin position="29"/>
        <end position="621"/>
    </location>
</feature>
<evidence type="ECO:0000256" key="3">
    <source>
        <dbReference type="ARBA" id="ARBA00023024"/>
    </source>
</evidence>
<evidence type="ECO:0000256" key="5">
    <source>
        <dbReference type="SAM" id="SignalP"/>
    </source>
</evidence>
<keyword evidence="3" id="KW-0119">Carbohydrate metabolism</keyword>
<organism evidence="7 8">
    <name type="scientific">Velocimicrobium porci</name>
    <dbReference type="NCBI Taxonomy" id="2606634"/>
    <lineage>
        <taxon>Bacteria</taxon>
        <taxon>Bacillati</taxon>
        <taxon>Bacillota</taxon>
        <taxon>Clostridia</taxon>
        <taxon>Lachnospirales</taxon>
        <taxon>Lachnospiraceae</taxon>
        <taxon>Velocimicrobium</taxon>
    </lineage>
</organism>
<proteinExistence type="predicted"/>
<evidence type="ECO:0000313" key="7">
    <source>
        <dbReference type="EMBL" id="MSS64827.1"/>
    </source>
</evidence>
<dbReference type="CDD" id="cd06548">
    <property type="entry name" value="GH18_chitinase"/>
    <property type="match status" value="1"/>
</dbReference>
<dbReference type="Pfam" id="PF00704">
    <property type="entry name" value="Glyco_hydro_18"/>
    <property type="match status" value="1"/>
</dbReference>
<keyword evidence="3" id="KW-0146">Chitin degradation</keyword>
<dbReference type="InterPro" id="IPR050314">
    <property type="entry name" value="Glycosyl_Hydrlase_18"/>
</dbReference>
<comment type="caution">
    <text evidence="7">The sequence shown here is derived from an EMBL/GenBank/DDBJ whole genome shotgun (WGS) entry which is preliminary data.</text>
</comment>